<dbReference type="GO" id="GO:0010019">
    <property type="term" value="P:chloroplast-nucleus signaling pathway"/>
    <property type="evidence" value="ECO:0007669"/>
    <property type="project" value="TreeGrafter"/>
</dbReference>
<sequence length="402" mass="45740">MSKSNVYTRLSAVFSSTHNKTSSIKPSKLTKPKTTPISRDKLPKTLNHKIKELLQEKDSHILVEKFKNLSQYSYFRERCRDIYKLTIHRLALAKEYTLIEKALESQKIYVGTEGFGSRIIYLYGKYGMFDHAYKVFDEMPERKCKQGVKSFNALLGAAANSEKYDKVYELFRELPEKMPIELNVDCYNTAMHALCNTGLVQDAVLLLDEMEVNGLKPDDVSFNTLLCVYYERGECKDGDKLWERMIKSNVVPNIQSYNFKLKGLINNDKLLDALELATQLNNLGIKPDVCTYNVVINGLIKDDDLVSVKEWYRKMLKSGCVPNKATFGTLVPFLCQKGDYELAFELCENMFKGRHCSVDEAALQNVVDGLAKNSTAEKAKVLVELGLSNSYSPYHLIMPNCA</sequence>
<dbReference type="PROSITE" id="PS51375">
    <property type="entry name" value="PPR"/>
    <property type="match status" value="3"/>
</dbReference>
<comment type="caution">
    <text evidence="5">The sequence shown here is derived from an EMBL/GenBank/DDBJ whole genome shotgun (WGS) entry which is preliminary data.</text>
</comment>
<evidence type="ECO:0000256" key="3">
    <source>
        <dbReference type="PROSITE-ProRule" id="PRU00708"/>
    </source>
</evidence>
<reference evidence="5" key="1">
    <citation type="submission" date="2024-03" db="EMBL/GenBank/DDBJ databases">
        <title>WGS assembly of Saponaria officinalis var. Norfolk2.</title>
        <authorList>
            <person name="Jenkins J."/>
            <person name="Shu S."/>
            <person name="Grimwood J."/>
            <person name="Barry K."/>
            <person name="Goodstein D."/>
            <person name="Schmutz J."/>
            <person name="Leebens-Mack J."/>
            <person name="Osbourn A."/>
        </authorList>
    </citation>
    <scope>NUCLEOTIDE SEQUENCE [LARGE SCALE GENOMIC DNA]</scope>
    <source>
        <strain evidence="5">JIC</strain>
    </source>
</reference>
<feature type="repeat" description="PPR" evidence="3">
    <location>
        <begin position="288"/>
        <end position="322"/>
    </location>
</feature>
<evidence type="ECO:0000313" key="6">
    <source>
        <dbReference type="Proteomes" id="UP001443914"/>
    </source>
</evidence>
<dbReference type="PANTHER" id="PTHR47936:SF5">
    <property type="entry name" value="PENTACOTRIPEPTIDE-REPEAT REGION OF PRORP DOMAIN-CONTAINING PROTEIN"/>
    <property type="match status" value="1"/>
</dbReference>
<dbReference type="Pfam" id="PF01535">
    <property type="entry name" value="PPR"/>
    <property type="match status" value="2"/>
</dbReference>
<dbReference type="AlphaFoldDB" id="A0AAW1HXW8"/>
<keyword evidence="2" id="KW-0677">Repeat</keyword>
<name>A0AAW1HXW8_SAPOF</name>
<evidence type="ECO:0000256" key="4">
    <source>
        <dbReference type="SAM" id="MobiDB-lite"/>
    </source>
</evidence>
<feature type="compositionally biased region" description="Low complexity" evidence="4">
    <location>
        <begin position="20"/>
        <end position="37"/>
    </location>
</feature>
<dbReference type="Gene3D" id="1.25.40.10">
    <property type="entry name" value="Tetratricopeptide repeat domain"/>
    <property type="match status" value="2"/>
</dbReference>
<evidence type="ECO:0000313" key="5">
    <source>
        <dbReference type="EMBL" id="KAK9681669.1"/>
    </source>
</evidence>
<dbReference type="InterPro" id="IPR002885">
    <property type="entry name" value="PPR_rpt"/>
</dbReference>
<organism evidence="5 6">
    <name type="scientific">Saponaria officinalis</name>
    <name type="common">Common soapwort</name>
    <name type="synonym">Lychnis saponaria</name>
    <dbReference type="NCBI Taxonomy" id="3572"/>
    <lineage>
        <taxon>Eukaryota</taxon>
        <taxon>Viridiplantae</taxon>
        <taxon>Streptophyta</taxon>
        <taxon>Embryophyta</taxon>
        <taxon>Tracheophyta</taxon>
        <taxon>Spermatophyta</taxon>
        <taxon>Magnoliopsida</taxon>
        <taxon>eudicotyledons</taxon>
        <taxon>Gunneridae</taxon>
        <taxon>Pentapetalae</taxon>
        <taxon>Caryophyllales</taxon>
        <taxon>Caryophyllaceae</taxon>
        <taxon>Caryophylleae</taxon>
        <taxon>Saponaria</taxon>
    </lineage>
</organism>
<evidence type="ECO:0000256" key="2">
    <source>
        <dbReference type="ARBA" id="ARBA00022737"/>
    </source>
</evidence>
<keyword evidence="6" id="KW-1185">Reference proteome</keyword>
<dbReference type="NCBIfam" id="TIGR00756">
    <property type="entry name" value="PPR"/>
    <property type="match status" value="4"/>
</dbReference>
<dbReference type="GO" id="GO:0009507">
    <property type="term" value="C:chloroplast"/>
    <property type="evidence" value="ECO:0007669"/>
    <property type="project" value="TreeGrafter"/>
</dbReference>
<dbReference type="Pfam" id="PF13041">
    <property type="entry name" value="PPR_2"/>
    <property type="match status" value="2"/>
</dbReference>
<gene>
    <name evidence="5" type="ORF">RND81_10G019000</name>
</gene>
<protein>
    <recommendedName>
        <fullName evidence="7">Pentatricopeptide repeat-containing protein</fullName>
    </recommendedName>
</protein>
<comment type="similarity">
    <text evidence="1">Belongs to the PPR family. P subfamily.</text>
</comment>
<evidence type="ECO:0000256" key="1">
    <source>
        <dbReference type="ARBA" id="ARBA00007626"/>
    </source>
</evidence>
<dbReference type="EMBL" id="JBDFQZ010000010">
    <property type="protein sequence ID" value="KAK9681669.1"/>
    <property type="molecule type" value="Genomic_DNA"/>
</dbReference>
<dbReference type="GO" id="GO:0031930">
    <property type="term" value="P:mitochondria-nucleus signaling pathway"/>
    <property type="evidence" value="ECO:0007669"/>
    <property type="project" value="TreeGrafter"/>
</dbReference>
<dbReference type="Proteomes" id="UP001443914">
    <property type="component" value="Unassembled WGS sequence"/>
</dbReference>
<evidence type="ECO:0008006" key="7">
    <source>
        <dbReference type="Google" id="ProtNLM"/>
    </source>
</evidence>
<dbReference type="InterPro" id="IPR011990">
    <property type="entry name" value="TPR-like_helical_dom_sf"/>
</dbReference>
<feature type="region of interest" description="Disordered" evidence="4">
    <location>
        <begin position="18"/>
        <end position="38"/>
    </location>
</feature>
<accession>A0AAW1HXW8</accession>
<feature type="repeat" description="PPR" evidence="3">
    <location>
        <begin position="183"/>
        <end position="217"/>
    </location>
</feature>
<proteinExistence type="inferred from homology"/>
<dbReference type="PANTHER" id="PTHR47936">
    <property type="entry name" value="PPR_LONG DOMAIN-CONTAINING PROTEIN"/>
    <property type="match status" value="1"/>
</dbReference>
<feature type="repeat" description="PPR" evidence="3">
    <location>
        <begin position="218"/>
        <end position="252"/>
    </location>
</feature>